<gene>
    <name evidence="6" type="primary">wecB</name>
    <name evidence="6" type="ORF">AP20H10_02100</name>
</gene>
<comment type="caution">
    <text evidence="6">The sequence shown here is derived from an EMBL/GenBank/DDBJ whole genome shotgun (WGS) entry which is preliminary data.</text>
</comment>
<dbReference type="NCBIfam" id="TIGR00236">
    <property type="entry name" value="wecB"/>
    <property type="match status" value="1"/>
</dbReference>
<dbReference type="EC" id="5.1.3.14" evidence="3"/>
<evidence type="ECO:0000259" key="5">
    <source>
        <dbReference type="Pfam" id="PF02350"/>
    </source>
</evidence>
<dbReference type="EMBL" id="BAABVV010000019">
    <property type="protein sequence ID" value="GAA6113847.1"/>
    <property type="molecule type" value="Genomic_DNA"/>
</dbReference>
<keyword evidence="7" id="KW-1185">Reference proteome</keyword>
<organism evidence="6 7">
    <name type="scientific">Apilactobacillus apinorum</name>
    <dbReference type="NCBI Taxonomy" id="1218495"/>
    <lineage>
        <taxon>Bacteria</taxon>
        <taxon>Bacillati</taxon>
        <taxon>Bacillota</taxon>
        <taxon>Bacilli</taxon>
        <taxon>Lactobacillales</taxon>
        <taxon>Lactobacillaceae</taxon>
        <taxon>Apilactobacillus</taxon>
    </lineage>
</organism>
<evidence type="ECO:0000256" key="1">
    <source>
        <dbReference type="ARBA" id="ARBA00023235"/>
    </source>
</evidence>
<name>A0ABP9ZGC5_9LACO</name>
<dbReference type="Gene3D" id="3.40.50.2000">
    <property type="entry name" value="Glycogen Phosphorylase B"/>
    <property type="match status" value="2"/>
</dbReference>
<evidence type="ECO:0000313" key="7">
    <source>
        <dbReference type="Proteomes" id="UP001438112"/>
    </source>
</evidence>
<dbReference type="PANTHER" id="PTHR43174:SF2">
    <property type="entry name" value="UDP-N-ACETYLGLUCOSAMINE 2-EPIMERASE"/>
    <property type="match status" value="1"/>
</dbReference>
<dbReference type="InterPro" id="IPR029767">
    <property type="entry name" value="WecB-like"/>
</dbReference>
<keyword evidence="1 4" id="KW-0413">Isomerase</keyword>
<dbReference type="InterPro" id="IPR003331">
    <property type="entry name" value="UDP_GlcNAc_Epimerase_2_dom"/>
</dbReference>
<evidence type="ECO:0000256" key="2">
    <source>
        <dbReference type="ARBA" id="ARBA00038209"/>
    </source>
</evidence>
<protein>
    <recommendedName>
        <fullName evidence="3">UDP-N-acetylglucosamine 2-epimerase (non-hydrolyzing)</fullName>
        <ecNumber evidence="3">5.1.3.14</ecNumber>
    </recommendedName>
</protein>
<accession>A0ABP9ZGC5</accession>
<evidence type="ECO:0000256" key="3">
    <source>
        <dbReference type="ARBA" id="ARBA00038858"/>
    </source>
</evidence>
<dbReference type="Pfam" id="PF02350">
    <property type="entry name" value="Epimerase_2"/>
    <property type="match status" value="1"/>
</dbReference>
<dbReference type="SUPFAM" id="SSF53756">
    <property type="entry name" value="UDP-Glycosyltransferase/glycogen phosphorylase"/>
    <property type="match status" value="1"/>
</dbReference>
<evidence type="ECO:0000313" key="6">
    <source>
        <dbReference type="EMBL" id="GAA6113847.1"/>
    </source>
</evidence>
<dbReference type="CDD" id="cd03786">
    <property type="entry name" value="GTB_UDP-GlcNAc_2-Epimerase"/>
    <property type="match status" value="1"/>
</dbReference>
<dbReference type="PANTHER" id="PTHR43174">
    <property type="entry name" value="UDP-N-ACETYLGLUCOSAMINE 2-EPIMERASE"/>
    <property type="match status" value="1"/>
</dbReference>
<sequence length="381" mass="43176">MNKRIKVMTIFGTRPEAIKMAPIILEMKKRSDKFEPITVLTGQHKEMLDQVMDIFNIQEDYNLHVMKAQQTLSSITTTVINKLDSIIEGAKPDIILVHGDTTTTFAAAISAFYHQVPLGHVEAGLRTWNKYSPYPEEMNRQMTDILSDVYFAPTELSKENLLKQNLNQDRIYITGNTAIDALKQTVDKDYHHDVLDDISDQHKIILLTMHRRENQGEPMRRTFEVIKDEVLKRDDIEVVYPVHLSPAVQNVAHDVFDGIDRVHLIEPLDVVDFHNMAARSYFIMTDSGGVQEEAPSLGKPVLVLRDTTERPEGVDAGTLKLVGTNQDTVRKAFDELIDDDQLYKNMATAQNPYGDGKASIQILDAIKDIFDNNKLSGDNNE</sequence>
<dbReference type="Proteomes" id="UP001438112">
    <property type="component" value="Unassembled WGS sequence"/>
</dbReference>
<proteinExistence type="inferred from homology"/>
<reference evidence="6 7" key="1">
    <citation type="submission" date="2024-03" db="EMBL/GenBank/DDBJ databases">
        <title>Inconsistent identification of Apilactobacillus kunkeei-related strains obtained by well-developed overall genome related indices.</title>
        <authorList>
            <person name="Maeno S."/>
            <person name="Endo A."/>
        </authorList>
    </citation>
    <scope>NUCLEOTIDE SEQUENCE [LARGE SCALE GENOMIC DNA]</scope>
    <source>
        <strain evidence="6 7">20H-10</strain>
    </source>
</reference>
<comment type="similarity">
    <text evidence="2 4">Belongs to the UDP-N-acetylglucosamine 2-epimerase family.</text>
</comment>
<feature type="domain" description="UDP-N-acetylglucosamine 2-epimerase" evidence="5">
    <location>
        <begin position="29"/>
        <end position="367"/>
    </location>
</feature>
<evidence type="ECO:0000256" key="4">
    <source>
        <dbReference type="RuleBase" id="RU003513"/>
    </source>
</evidence>